<feature type="signal peptide" evidence="2">
    <location>
        <begin position="1"/>
        <end position="21"/>
    </location>
</feature>
<gene>
    <name evidence="4" type="ORF">PORUE0001_1712</name>
</gene>
<dbReference type="eggNOG" id="COG1512">
    <property type="taxonomic scope" value="Bacteria"/>
</dbReference>
<dbReference type="Gene3D" id="3.10.310.50">
    <property type="match status" value="1"/>
</dbReference>
<keyword evidence="1" id="KW-1133">Transmembrane helix</keyword>
<evidence type="ECO:0000256" key="2">
    <source>
        <dbReference type="SAM" id="SignalP"/>
    </source>
</evidence>
<dbReference type="InterPro" id="IPR007621">
    <property type="entry name" value="TPM_dom"/>
</dbReference>
<feature type="transmembrane region" description="Helical" evidence="1">
    <location>
        <begin position="188"/>
        <end position="208"/>
    </location>
</feature>
<evidence type="ECO:0000313" key="4">
    <source>
        <dbReference type="EMBL" id="EEK16634.1"/>
    </source>
</evidence>
<dbReference type="OrthoDB" id="9810918at2"/>
<dbReference type="AlphaFoldDB" id="C2MCD8"/>
<keyword evidence="5" id="KW-1185">Reference proteome</keyword>
<accession>C2MCD8</accession>
<keyword evidence="1" id="KW-0812">Transmembrane</keyword>
<proteinExistence type="predicted"/>
<dbReference type="STRING" id="596327.PORUE0001_1712"/>
<protein>
    <recommendedName>
        <fullName evidence="3">TPM domain-containing protein</fullName>
    </recommendedName>
</protein>
<dbReference type="Pfam" id="PF04536">
    <property type="entry name" value="TPM_phosphatase"/>
    <property type="match status" value="1"/>
</dbReference>
<name>C2MCD8_9PORP</name>
<evidence type="ECO:0000256" key="1">
    <source>
        <dbReference type="SAM" id="Phobius"/>
    </source>
</evidence>
<feature type="domain" description="TPM" evidence="3">
    <location>
        <begin position="40"/>
        <end position="164"/>
    </location>
</feature>
<reference evidence="4 5" key="1">
    <citation type="submission" date="2009-04" db="EMBL/GenBank/DDBJ databases">
        <authorList>
            <person name="Sebastian Y."/>
            <person name="Madupu R."/>
            <person name="Durkin A.S."/>
            <person name="Torralba M."/>
            <person name="Methe B."/>
            <person name="Sutton G.G."/>
            <person name="Strausberg R.L."/>
            <person name="Nelson K.E."/>
        </authorList>
    </citation>
    <scope>NUCLEOTIDE SEQUENCE [LARGE SCALE GENOMIC DNA]</scope>
    <source>
        <strain evidence="4 5">60-3</strain>
    </source>
</reference>
<comment type="caution">
    <text evidence="4">The sequence shown here is derived from an EMBL/GenBank/DDBJ whole genome shotgun (WGS) entry which is preliminary data.</text>
</comment>
<feature type="chain" id="PRO_5002916523" description="TPM domain-containing protein" evidence="2">
    <location>
        <begin position="22"/>
        <end position="430"/>
    </location>
</feature>
<dbReference type="EMBL" id="ACLR01000171">
    <property type="protein sequence ID" value="EEK16634.1"/>
    <property type="molecule type" value="Genomic_DNA"/>
</dbReference>
<dbReference type="PANTHER" id="PTHR30373">
    <property type="entry name" value="UPF0603 PROTEIN YGCG"/>
    <property type="match status" value="1"/>
</dbReference>
<feature type="transmembrane region" description="Helical" evidence="1">
    <location>
        <begin position="229"/>
        <end position="259"/>
    </location>
</feature>
<evidence type="ECO:0000313" key="5">
    <source>
        <dbReference type="Proteomes" id="UP000003303"/>
    </source>
</evidence>
<keyword evidence="2" id="KW-0732">Signal</keyword>
<dbReference type="Proteomes" id="UP000003303">
    <property type="component" value="Unassembled WGS sequence"/>
</dbReference>
<organism evidence="4 5">
    <name type="scientific">Porphyromonas uenonis 60-3</name>
    <dbReference type="NCBI Taxonomy" id="596327"/>
    <lineage>
        <taxon>Bacteria</taxon>
        <taxon>Pseudomonadati</taxon>
        <taxon>Bacteroidota</taxon>
        <taxon>Bacteroidia</taxon>
        <taxon>Bacteroidales</taxon>
        <taxon>Porphyromonadaceae</taxon>
        <taxon>Porphyromonas</taxon>
    </lineage>
</organism>
<sequence length="430" mass="46450">MKRTLLFLGLLLSFWALPAQKALSWEDIPNVQLQDSTQFVSDVAHIIEPEALQRINETLQSLRQTHGVEGVVITLPTIGNGGSIEELALGILRGWGVGSKVDNSGFVMLISLDSRQIRIETGYGLEGVLPDALCSQIIAHRMAPHFKRGDYSTGILSGVQAIQETISANYEGATRTDGSEEDQVAEGVFNGLVVLLVLILCVVMLASYRDKQTAPEQRTKRLNRQIVSFVFIALIAMIGGSFLFIASAIVVLLALYAILRYRLSQEALRCATCHQNKLQRLSSTDKLSLLTPAQQLEERLGSVYYLVKQCDNCGAVERYGEVVGGSPYKRCPHCGTYAMQRVGTQRLRSTDRRIAYINREEYHCLYCDQDHHKDDTVYRDDGSGFVTGAIIGSILGGSFGRGGGGFSGGGFGGGGFGGGSGGGGGATGGW</sequence>
<evidence type="ECO:0000259" key="3">
    <source>
        <dbReference type="Pfam" id="PF04536"/>
    </source>
</evidence>
<dbReference type="PANTHER" id="PTHR30373:SF2">
    <property type="entry name" value="UPF0603 PROTEIN YGCG"/>
    <property type="match status" value="1"/>
</dbReference>
<dbReference type="RefSeq" id="WP_007441840.1">
    <property type="nucleotide sequence ID" value="NZ_ACLR01000171.1"/>
</dbReference>
<keyword evidence="1" id="KW-0472">Membrane</keyword>